<name>A0ACC1SW79_9APHY</name>
<dbReference type="Proteomes" id="UP001148662">
    <property type="component" value="Unassembled WGS sequence"/>
</dbReference>
<gene>
    <name evidence="1" type="ORF">NM688_g5391</name>
</gene>
<protein>
    <submittedName>
        <fullName evidence="1">Uncharacterized protein</fullName>
    </submittedName>
</protein>
<sequence>MSSTVIPTRKIGKDDVSAIGYGAMGIAAFYGSVGTDEERLQFLDELYASGCTNWDTANAYGDSEDLIGKWFKKTGKRSEIFLATKFGFAMQPGRFINGDPAYAKECIEKSLSRLGVDYVDLYYLHRPDPTVPIELTMGALKELVEAGKIRYIGLSECTADTIRRAHAIHPVTAVQYEYSIFTLDIEHPGVDVLRTARELGIAVVAYSPLGRGLLTGKYKSPDDFDETDGRRNMPRCVILV</sequence>
<accession>A0ACC1SW79</accession>
<evidence type="ECO:0000313" key="1">
    <source>
        <dbReference type="EMBL" id="KAJ3547571.1"/>
    </source>
</evidence>
<comment type="caution">
    <text evidence="1">The sequence shown here is derived from an EMBL/GenBank/DDBJ whole genome shotgun (WGS) entry which is preliminary data.</text>
</comment>
<proteinExistence type="predicted"/>
<organism evidence="1 2">
    <name type="scientific">Phlebia brevispora</name>
    <dbReference type="NCBI Taxonomy" id="194682"/>
    <lineage>
        <taxon>Eukaryota</taxon>
        <taxon>Fungi</taxon>
        <taxon>Dikarya</taxon>
        <taxon>Basidiomycota</taxon>
        <taxon>Agaricomycotina</taxon>
        <taxon>Agaricomycetes</taxon>
        <taxon>Polyporales</taxon>
        <taxon>Meruliaceae</taxon>
        <taxon>Phlebia</taxon>
    </lineage>
</organism>
<keyword evidence="2" id="KW-1185">Reference proteome</keyword>
<evidence type="ECO:0000313" key="2">
    <source>
        <dbReference type="Proteomes" id="UP001148662"/>
    </source>
</evidence>
<reference evidence="1" key="1">
    <citation type="submission" date="2022-07" db="EMBL/GenBank/DDBJ databases">
        <title>Genome Sequence of Phlebia brevispora.</title>
        <authorList>
            <person name="Buettner E."/>
        </authorList>
    </citation>
    <scope>NUCLEOTIDE SEQUENCE</scope>
    <source>
        <strain evidence="1">MPL23</strain>
    </source>
</reference>
<dbReference type="EMBL" id="JANHOG010000987">
    <property type="protein sequence ID" value="KAJ3547571.1"/>
    <property type="molecule type" value="Genomic_DNA"/>
</dbReference>